<proteinExistence type="predicted"/>
<feature type="non-terminal residue" evidence="1">
    <location>
        <position position="1"/>
    </location>
</feature>
<sequence length="201" mass="20215">ASDATDVTSGAPQPASSSSAAAAAAPVSASAAGNSERTPSNDAEGGVEPATAAASQRCTAEDPLWLAGGQSNMFWNAAAGFWNRGRSPSERNRQGSERSPGREGGGGGGDPRKAAGGGGGGADESGLLAVKRPGMGGEKKSYVSALSSEEASDYEDAEEGEEQEKGRVSRCQRCDGKEFKARLVGGKQRLCCARCGTAVGE</sequence>
<gene>
    <name evidence="1" type="ORF">LTS18_014225</name>
</gene>
<accession>A0ACC3DV40</accession>
<dbReference type="EMBL" id="JAWDJW010000451">
    <property type="protein sequence ID" value="KAK3080675.1"/>
    <property type="molecule type" value="Genomic_DNA"/>
</dbReference>
<comment type="caution">
    <text evidence="1">The sequence shown here is derived from an EMBL/GenBank/DDBJ whole genome shotgun (WGS) entry which is preliminary data.</text>
</comment>
<dbReference type="Proteomes" id="UP001186974">
    <property type="component" value="Unassembled WGS sequence"/>
</dbReference>
<organism evidence="1 2">
    <name type="scientific">Coniosporium uncinatum</name>
    <dbReference type="NCBI Taxonomy" id="93489"/>
    <lineage>
        <taxon>Eukaryota</taxon>
        <taxon>Fungi</taxon>
        <taxon>Dikarya</taxon>
        <taxon>Ascomycota</taxon>
        <taxon>Pezizomycotina</taxon>
        <taxon>Dothideomycetes</taxon>
        <taxon>Dothideomycetes incertae sedis</taxon>
        <taxon>Coniosporium</taxon>
    </lineage>
</organism>
<protein>
    <submittedName>
        <fullName evidence="1">Uncharacterized protein</fullName>
    </submittedName>
</protein>
<keyword evidence="2" id="KW-1185">Reference proteome</keyword>
<evidence type="ECO:0000313" key="1">
    <source>
        <dbReference type="EMBL" id="KAK3080675.1"/>
    </source>
</evidence>
<reference evidence="1" key="1">
    <citation type="submission" date="2024-09" db="EMBL/GenBank/DDBJ databases">
        <title>Black Yeasts Isolated from many extreme environments.</title>
        <authorList>
            <person name="Coleine C."/>
            <person name="Stajich J.E."/>
            <person name="Selbmann L."/>
        </authorList>
    </citation>
    <scope>NUCLEOTIDE SEQUENCE</scope>
    <source>
        <strain evidence="1">CCFEE 5737</strain>
    </source>
</reference>
<evidence type="ECO:0000313" key="2">
    <source>
        <dbReference type="Proteomes" id="UP001186974"/>
    </source>
</evidence>
<name>A0ACC3DV40_9PEZI</name>